<feature type="transmembrane region" description="Helical" evidence="6">
    <location>
        <begin position="129"/>
        <end position="156"/>
    </location>
</feature>
<evidence type="ECO:0000256" key="5">
    <source>
        <dbReference type="ARBA" id="ARBA00023136"/>
    </source>
</evidence>
<evidence type="ECO:0000256" key="3">
    <source>
        <dbReference type="ARBA" id="ARBA00022692"/>
    </source>
</evidence>
<dbReference type="Proteomes" id="UP000306585">
    <property type="component" value="Unassembled WGS sequence"/>
</dbReference>
<name>A0A5R9GK94_9PROT</name>
<feature type="transmembrane region" description="Helical" evidence="6">
    <location>
        <begin position="14"/>
        <end position="40"/>
    </location>
</feature>
<keyword evidence="4 6" id="KW-1133">Transmembrane helix</keyword>
<evidence type="ECO:0000256" key="2">
    <source>
        <dbReference type="ARBA" id="ARBA00022475"/>
    </source>
</evidence>
<feature type="domain" description="VTT" evidence="7">
    <location>
        <begin position="30"/>
        <end position="146"/>
    </location>
</feature>
<feature type="transmembrane region" description="Helical" evidence="6">
    <location>
        <begin position="92"/>
        <end position="117"/>
    </location>
</feature>
<keyword evidence="5 6" id="KW-0472">Membrane</keyword>
<dbReference type="AlphaFoldDB" id="A0A5R9GK94"/>
<comment type="subcellular location">
    <subcellularLocation>
        <location evidence="1">Cell membrane</location>
        <topology evidence="1">Multi-pass membrane protein</topology>
    </subcellularLocation>
</comment>
<dbReference type="RefSeq" id="WP_138240226.1">
    <property type="nucleotide sequence ID" value="NZ_VBRY01000016.1"/>
</dbReference>
<organism evidence="8 9">
    <name type="scientific">Mariprofundus erugo</name>
    <dbReference type="NCBI Taxonomy" id="2528639"/>
    <lineage>
        <taxon>Bacteria</taxon>
        <taxon>Pseudomonadati</taxon>
        <taxon>Pseudomonadota</taxon>
        <taxon>Candidatius Mariprofundia</taxon>
        <taxon>Mariprofundales</taxon>
        <taxon>Mariprofundaceae</taxon>
        <taxon>Mariprofundus</taxon>
    </lineage>
</organism>
<dbReference type="InterPro" id="IPR032816">
    <property type="entry name" value="VTT_dom"/>
</dbReference>
<evidence type="ECO:0000313" key="8">
    <source>
        <dbReference type="EMBL" id="TLS65479.1"/>
    </source>
</evidence>
<keyword evidence="2" id="KW-1003">Cell membrane</keyword>
<dbReference type="PANTHER" id="PTHR42709:SF6">
    <property type="entry name" value="UNDECAPRENYL PHOSPHATE TRANSPORTER A"/>
    <property type="match status" value="1"/>
</dbReference>
<comment type="caution">
    <text evidence="8">The sequence shown here is derived from an EMBL/GenBank/DDBJ whole genome shotgun (WGS) entry which is preliminary data.</text>
</comment>
<proteinExistence type="predicted"/>
<keyword evidence="3 6" id="KW-0812">Transmembrane</keyword>
<feature type="transmembrane region" description="Helical" evidence="6">
    <location>
        <begin position="162"/>
        <end position="179"/>
    </location>
</feature>
<reference evidence="8 9" key="1">
    <citation type="journal article" date="2019" name="Appl. Environ. Microbiol.">
        <title>Environmental Evidence and Genomic Insight of Iron-oxidizing Bacteria Preference Towards More Corrosion Resistant Stainless Steel at Higher Salinities.</title>
        <authorList>
            <person name="Garrison C.E."/>
            <person name="Price K.A."/>
            <person name="Field E.K."/>
        </authorList>
    </citation>
    <scope>NUCLEOTIDE SEQUENCE [LARGE SCALE GENOMIC DNA]</scope>
    <source>
        <strain evidence="8 9">P3</strain>
    </source>
</reference>
<evidence type="ECO:0000256" key="6">
    <source>
        <dbReference type="SAM" id="Phobius"/>
    </source>
</evidence>
<dbReference type="InterPro" id="IPR051311">
    <property type="entry name" value="DedA_domain"/>
</dbReference>
<keyword evidence="9" id="KW-1185">Reference proteome</keyword>
<gene>
    <name evidence="8" type="ORF">FEF65_12840</name>
</gene>
<evidence type="ECO:0000259" key="7">
    <source>
        <dbReference type="Pfam" id="PF09335"/>
    </source>
</evidence>
<feature type="transmembrane region" description="Helical" evidence="6">
    <location>
        <begin position="47"/>
        <end position="72"/>
    </location>
</feature>
<dbReference type="Pfam" id="PF09335">
    <property type="entry name" value="VTT_dom"/>
    <property type="match status" value="1"/>
</dbReference>
<accession>A0A5R9GK94</accession>
<dbReference type="SUPFAM" id="SSF56059">
    <property type="entry name" value="Glutathione synthetase ATP-binding domain-like"/>
    <property type="match status" value="1"/>
</dbReference>
<dbReference type="EMBL" id="VBRY01000016">
    <property type="protein sequence ID" value="TLS65479.1"/>
    <property type="molecule type" value="Genomic_DNA"/>
</dbReference>
<protein>
    <recommendedName>
        <fullName evidence="7">VTT domain-containing protein</fullName>
    </recommendedName>
</protein>
<sequence>MPEAIQELLSSHSWWEICAVLFASTFVHEDVAIVAAGYFIDKQHLPFMLVLLTLYIGVVLSDLTVYGLGALARRTPWARRFVTGFDSERASAWVSSNLGLLIVLCRIVPGLLFPAFVACGWLNAPFRRFFFYSVVTAVPFVVLTLLVVLFFGGSVLQGLGDWAWLVVLASLLGLSLLIARHPRLNILERKEPAPAADACAEACHHAGMPPLTPAARGVRLIEKIPDALFYTPLTMYWLWLGWRYGSMSLPSAANPCIEGGGCWGESKAASLDGPGSEQRCWVAPYVRFCKSEASPDDGRELNRALDAMREAGIEFPVVAKPDIGWQGFGVSLVDDVDMLDRYIRSFPAGVAMLLQAYIPYEGEAGVFYIRKPGDAVGVLHSLALVYFPYVVGDGVSTLRELILKNPRTAGKSDLYLGFSTEHSGLSSRDLESVPEAGKSVRLSMAGSGRLGSIYCDGRSYITPAMTARFDALAQSMPEFYFGRFDIRFKSLEALQRGEEFSIVEINGACSEPLHIWDASISVREKYRQLFGALVLLFEVGNINRSRGFQPLPVRDFLELARKQRELISKYPSST</sequence>
<evidence type="ECO:0000313" key="9">
    <source>
        <dbReference type="Proteomes" id="UP000306585"/>
    </source>
</evidence>
<evidence type="ECO:0000256" key="4">
    <source>
        <dbReference type="ARBA" id="ARBA00022989"/>
    </source>
</evidence>
<dbReference type="GO" id="GO:0005886">
    <property type="term" value="C:plasma membrane"/>
    <property type="evidence" value="ECO:0007669"/>
    <property type="project" value="UniProtKB-SubCell"/>
</dbReference>
<evidence type="ECO:0000256" key="1">
    <source>
        <dbReference type="ARBA" id="ARBA00004651"/>
    </source>
</evidence>
<dbReference type="PANTHER" id="PTHR42709">
    <property type="entry name" value="ALKALINE PHOSPHATASE LIKE PROTEIN"/>
    <property type="match status" value="1"/>
</dbReference>